<dbReference type="STRING" id="1765722.AT728_31100"/>
<proteinExistence type="predicted"/>
<organism evidence="2 3">
    <name type="scientific">Streptomyces silvensis</name>
    <dbReference type="NCBI Taxonomy" id="1765722"/>
    <lineage>
        <taxon>Bacteria</taxon>
        <taxon>Bacillati</taxon>
        <taxon>Actinomycetota</taxon>
        <taxon>Actinomycetes</taxon>
        <taxon>Kitasatosporales</taxon>
        <taxon>Streptomycetaceae</taxon>
        <taxon>Streptomyces</taxon>
    </lineage>
</organism>
<evidence type="ECO:0000259" key="1">
    <source>
        <dbReference type="Pfam" id="PF22557"/>
    </source>
</evidence>
<evidence type="ECO:0000313" key="3">
    <source>
        <dbReference type="Proteomes" id="UP000054804"/>
    </source>
</evidence>
<dbReference type="Proteomes" id="UP000054804">
    <property type="component" value="Unassembled WGS sequence"/>
</dbReference>
<name>A0A0W7XC19_9ACTN</name>
<dbReference type="OrthoDB" id="128352at2"/>
<dbReference type="Pfam" id="PF22557">
    <property type="entry name" value="DuOB"/>
    <property type="match status" value="1"/>
</dbReference>
<feature type="domain" description="Dual OB-containing" evidence="1">
    <location>
        <begin position="5"/>
        <end position="218"/>
    </location>
</feature>
<protein>
    <recommendedName>
        <fullName evidence="1">Dual OB-containing domain-containing protein</fullName>
    </recommendedName>
</protein>
<comment type="caution">
    <text evidence="2">The sequence shown here is derived from an EMBL/GenBank/DDBJ whole genome shotgun (WGS) entry which is preliminary data.</text>
</comment>
<dbReference type="EMBL" id="LOCL01000022">
    <property type="protein sequence ID" value="KUF20202.1"/>
    <property type="molecule type" value="Genomic_DNA"/>
</dbReference>
<evidence type="ECO:0000313" key="2">
    <source>
        <dbReference type="EMBL" id="KUF20202.1"/>
    </source>
</evidence>
<reference evidence="2 3" key="1">
    <citation type="submission" date="2015-12" db="EMBL/GenBank/DDBJ databases">
        <title>Draft genome sequence of Streptomyces silvensis ATCC 53525, a producer of novel hormone antagonists.</title>
        <authorList>
            <person name="Johnston C.W."/>
            <person name="Li Y."/>
            <person name="Magarvey N.A."/>
        </authorList>
    </citation>
    <scope>NUCLEOTIDE SEQUENCE [LARGE SCALE GENOMIC DNA]</scope>
    <source>
        <strain evidence="2 3">ATCC 53525</strain>
    </source>
</reference>
<accession>A0A0W7XC19</accession>
<dbReference type="AlphaFoldDB" id="A0A0W7XC19"/>
<gene>
    <name evidence="2" type="ORF">AT728_31100</name>
</gene>
<keyword evidence="3" id="KW-1185">Reference proteome</keyword>
<sequence>METTKRLVCLANSRKHHGRCVAGIDMASNTWVRPISDRTGHEVAEHERRYGNGAEPRVLDVIEMRLVERRRSGFQRENWLMDPTVRWRRTGRASWDDLRRLEQPAEPLWINSGDDTYKGVNDRVSVAQAAGLTDSLRLIRVDSVTITVEQAYDPSRGLEVRAGFRHSECAYILRVTDCVYEERFKGRGVGSYRIGESFLTVSLGEEWSGYYYKMVAAIIERREVRSGGG</sequence>
<dbReference type="InterPro" id="IPR054335">
    <property type="entry name" value="DuOB_dom"/>
</dbReference>